<dbReference type="GO" id="GO:0016887">
    <property type="term" value="F:ATP hydrolysis activity"/>
    <property type="evidence" value="ECO:0007669"/>
    <property type="project" value="InterPro"/>
</dbReference>
<dbReference type="GO" id="GO:0003677">
    <property type="term" value="F:DNA binding"/>
    <property type="evidence" value="ECO:0007669"/>
    <property type="project" value="InterPro"/>
</dbReference>
<comment type="similarity">
    <text evidence="2">Belongs to the AAA ATPase family. RarA/MGS1/WRNIP1 subfamily.</text>
</comment>
<keyword evidence="5" id="KW-0067">ATP-binding</keyword>
<dbReference type="Pfam" id="PF16193">
    <property type="entry name" value="AAA_assoc_2"/>
    <property type="match status" value="1"/>
</dbReference>
<dbReference type="SMART" id="SM00382">
    <property type="entry name" value="AAA"/>
    <property type="match status" value="1"/>
</dbReference>
<dbReference type="FunFam" id="1.10.8.60:FF:000029">
    <property type="entry name" value="Replication-associated recombination protein A"/>
    <property type="match status" value="1"/>
</dbReference>
<dbReference type="FunFam" id="3.40.50.300:FF:000345">
    <property type="entry name" value="AAA family ATPase"/>
    <property type="match status" value="1"/>
</dbReference>
<dbReference type="Gene3D" id="1.10.3710.10">
    <property type="entry name" value="DNA polymerase III clamp loader subunits, C-terminal domain"/>
    <property type="match status" value="1"/>
</dbReference>
<dbReference type="PANTHER" id="PTHR13779:SF7">
    <property type="entry name" value="ATPASE WRNIP1"/>
    <property type="match status" value="1"/>
</dbReference>
<evidence type="ECO:0000256" key="5">
    <source>
        <dbReference type="ARBA" id="ARBA00022840"/>
    </source>
</evidence>
<evidence type="ECO:0000256" key="4">
    <source>
        <dbReference type="ARBA" id="ARBA00022741"/>
    </source>
</evidence>
<dbReference type="InterPro" id="IPR051314">
    <property type="entry name" value="AAA_ATPase_RarA/MGS1/WRNIP1"/>
</dbReference>
<dbReference type="InterPro" id="IPR032423">
    <property type="entry name" value="AAA_assoc_2"/>
</dbReference>
<dbReference type="GO" id="GO:0000731">
    <property type="term" value="P:DNA synthesis involved in DNA repair"/>
    <property type="evidence" value="ECO:0007669"/>
    <property type="project" value="TreeGrafter"/>
</dbReference>
<dbReference type="HOGENOM" id="CLU_017985_0_3_0"/>
<dbReference type="Gene3D" id="3.40.50.300">
    <property type="entry name" value="P-loop containing nucleotide triphosphate hydrolases"/>
    <property type="match status" value="1"/>
</dbReference>
<dbReference type="SUPFAM" id="SSF48019">
    <property type="entry name" value="post-AAA+ oligomerization domain-like"/>
    <property type="match status" value="1"/>
</dbReference>
<protein>
    <recommendedName>
        <fullName evidence="3">Replication-associated recombination protein A</fullName>
    </recommendedName>
</protein>
<proteinExistence type="inferred from homology"/>
<dbReference type="EMBL" id="AANZ01000008">
    <property type="protein sequence ID" value="EAQ80490.1"/>
    <property type="molecule type" value="Genomic_DNA"/>
</dbReference>
<feature type="domain" description="AAA+ ATPase" evidence="6">
    <location>
        <begin position="63"/>
        <end position="180"/>
    </location>
</feature>
<dbReference type="FunFam" id="1.10.3710.10:FF:000003">
    <property type="entry name" value="ATPase, AAA family protein"/>
    <property type="match status" value="1"/>
</dbReference>
<gene>
    <name evidence="7" type="ORF">DSM3645_14130</name>
</gene>
<comment type="caution">
    <text evidence="7">The sequence shown here is derived from an EMBL/GenBank/DDBJ whole genome shotgun (WGS) entry which is preliminary data.</text>
</comment>
<dbReference type="InterPro" id="IPR003593">
    <property type="entry name" value="AAA+_ATPase"/>
</dbReference>
<name>A3ZS37_9BACT</name>
<evidence type="ECO:0000256" key="2">
    <source>
        <dbReference type="ARBA" id="ARBA00008959"/>
    </source>
</evidence>
<comment type="function">
    <text evidence="1">DNA-dependent ATPase that plays important roles in cellular responses to stalled DNA replication processes.</text>
</comment>
<reference evidence="7 8" key="1">
    <citation type="submission" date="2006-02" db="EMBL/GenBank/DDBJ databases">
        <authorList>
            <person name="Amann R."/>
            <person name="Ferriera S."/>
            <person name="Johnson J."/>
            <person name="Kravitz S."/>
            <person name="Halpern A."/>
            <person name="Remington K."/>
            <person name="Beeson K."/>
            <person name="Tran B."/>
            <person name="Rogers Y.-H."/>
            <person name="Friedman R."/>
            <person name="Venter J.C."/>
        </authorList>
    </citation>
    <scope>NUCLEOTIDE SEQUENCE [LARGE SCALE GENOMIC DNA]</scope>
    <source>
        <strain evidence="7 8">DSM 3645</strain>
    </source>
</reference>
<organism evidence="7 8">
    <name type="scientific">Blastopirellula marina DSM 3645</name>
    <dbReference type="NCBI Taxonomy" id="314230"/>
    <lineage>
        <taxon>Bacteria</taxon>
        <taxon>Pseudomonadati</taxon>
        <taxon>Planctomycetota</taxon>
        <taxon>Planctomycetia</taxon>
        <taxon>Pirellulales</taxon>
        <taxon>Pirellulaceae</taxon>
        <taxon>Blastopirellula</taxon>
    </lineage>
</organism>
<dbReference type="Gene3D" id="1.10.8.60">
    <property type="match status" value="1"/>
</dbReference>
<dbReference type="CDD" id="cd00009">
    <property type="entry name" value="AAA"/>
    <property type="match status" value="1"/>
</dbReference>
<dbReference type="Pfam" id="PF12002">
    <property type="entry name" value="MgsA_C"/>
    <property type="match status" value="1"/>
</dbReference>
<dbReference type="GO" id="GO:0006261">
    <property type="term" value="P:DNA-templated DNA replication"/>
    <property type="evidence" value="ECO:0007669"/>
    <property type="project" value="TreeGrafter"/>
</dbReference>
<dbReference type="AlphaFoldDB" id="A3ZS37"/>
<dbReference type="InterPro" id="IPR021886">
    <property type="entry name" value="MgsA_C"/>
</dbReference>
<dbReference type="GO" id="GO:0017116">
    <property type="term" value="F:single-stranded DNA helicase activity"/>
    <property type="evidence" value="ECO:0007669"/>
    <property type="project" value="TreeGrafter"/>
</dbReference>
<evidence type="ECO:0000256" key="1">
    <source>
        <dbReference type="ARBA" id="ARBA00002393"/>
    </source>
</evidence>
<dbReference type="FunFam" id="1.20.272.10:FF:000001">
    <property type="entry name" value="Putative AAA family ATPase"/>
    <property type="match status" value="1"/>
</dbReference>
<sequence length="461" mass="50508">MAETFLLMVAPVSSLFEKAEAKNFDRIRPLAARMRPHTLAEFAGQTHFLGEGKLLRRLIQADRLNSVLFYGPPGTGKTTLAQLLARECRSRFEQLNAVTSGVKELREVLQKAKDEIAVGGRRTLLFIDEIHRFNKSQQDALLPDVENGVVILVGATTSNPFFAVNSALVSRSQVFQFQPLSPDDIKQLIHRALADKSVGLGDIPVNIHEDALHFLAEVSDGDARRALNALEIGVLSSKERPVEFTQELAAESVQRKAVQYDRDGDSHYDAASALIKSIRGSDPDAALYWLARMLEGGEDVRFLTRRLVILASEDVGNADPNALTLAVSAMQACEFIGLPECQLTLSQTVAYLACAPKSNAATIAIGEAVQDVREGRLIPVPVHLRDAHYQGAKTLGHGADYQYAHNADDGVAAQDYLGVDREYYRPVPRGFEAELAERLKSIRAKLRSAKATTSSPEEPEA</sequence>
<dbReference type="InterPro" id="IPR027417">
    <property type="entry name" value="P-loop_NTPase"/>
</dbReference>
<dbReference type="STRING" id="314230.DSM3645_14130"/>
<evidence type="ECO:0000259" key="6">
    <source>
        <dbReference type="SMART" id="SM00382"/>
    </source>
</evidence>
<evidence type="ECO:0000256" key="3">
    <source>
        <dbReference type="ARBA" id="ARBA00020776"/>
    </source>
</evidence>
<dbReference type="InterPro" id="IPR008921">
    <property type="entry name" value="DNA_pol3_clamp-load_cplx_C"/>
</dbReference>
<dbReference type="InterPro" id="IPR003959">
    <property type="entry name" value="ATPase_AAA_core"/>
</dbReference>
<dbReference type="GO" id="GO:0005524">
    <property type="term" value="F:ATP binding"/>
    <property type="evidence" value="ECO:0007669"/>
    <property type="project" value="UniProtKB-KW"/>
</dbReference>
<dbReference type="SUPFAM" id="SSF52540">
    <property type="entry name" value="P-loop containing nucleoside triphosphate hydrolases"/>
    <property type="match status" value="1"/>
</dbReference>
<dbReference type="CDD" id="cd18139">
    <property type="entry name" value="HLD_clamp_RarA"/>
    <property type="match status" value="1"/>
</dbReference>
<dbReference type="Proteomes" id="UP000004358">
    <property type="component" value="Unassembled WGS sequence"/>
</dbReference>
<dbReference type="eggNOG" id="COG2256">
    <property type="taxonomic scope" value="Bacteria"/>
</dbReference>
<accession>A3ZS37</accession>
<dbReference type="GO" id="GO:0008047">
    <property type="term" value="F:enzyme activator activity"/>
    <property type="evidence" value="ECO:0007669"/>
    <property type="project" value="TreeGrafter"/>
</dbReference>
<evidence type="ECO:0000313" key="8">
    <source>
        <dbReference type="Proteomes" id="UP000004358"/>
    </source>
</evidence>
<dbReference type="Pfam" id="PF00004">
    <property type="entry name" value="AAA"/>
    <property type="match status" value="1"/>
</dbReference>
<dbReference type="PANTHER" id="PTHR13779">
    <property type="entry name" value="WERNER HELICASE-INTERACTING PROTEIN 1 FAMILY MEMBER"/>
    <property type="match status" value="1"/>
</dbReference>
<evidence type="ECO:0000313" key="7">
    <source>
        <dbReference type="EMBL" id="EAQ80490.1"/>
    </source>
</evidence>
<dbReference type="Gene3D" id="1.20.272.10">
    <property type="match status" value="1"/>
</dbReference>
<keyword evidence="4" id="KW-0547">Nucleotide-binding</keyword>